<protein>
    <submittedName>
        <fullName evidence="1">Uncharacterized protein</fullName>
    </submittedName>
</protein>
<dbReference type="EMBL" id="VSSQ01033053">
    <property type="protein sequence ID" value="MPM84533.1"/>
    <property type="molecule type" value="Genomic_DNA"/>
</dbReference>
<sequence>MKNPTICRYCGGKVELADAREIYGDSVERLGLEREKIYLCRTCNARVGCHRGTERPLGNVANEVLRLKRRETHEIFDAFWRRKKLSRTQAYRWLAEQLRLPENRTHIGSFEMDDCQRVIDLCNRFENLDIRKAA</sequence>
<dbReference type="InterPro" id="IPR021686">
    <property type="entry name" value="DUF3268"/>
</dbReference>
<accession>A0A645D6F2</accession>
<comment type="caution">
    <text evidence="1">The sequence shown here is derived from an EMBL/GenBank/DDBJ whole genome shotgun (WGS) entry which is preliminary data.</text>
</comment>
<organism evidence="1">
    <name type="scientific">bioreactor metagenome</name>
    <dbReference type="NCBI Taxonomy" id="1076179"/>
    <lineage>
        <taxon>unclassified sequences</taxon>
        <taxon>metagenomes</taxon>
        <taxon>ecological metagenomes</taxon>
    </lineage>
</organism>
<proteinExistence type="predicted"/>
<gene>
    <name evidence="1" type="ORF">SDC9_131606</name>
</gene>
<name>A0A645D6F2_9ZZZZ</name>
<evidence type="ECO:0000313" key="1">
    <source>
        <dbReference type="EMBL" id="MPM84533.1"/>
    </source>
</evidence>
<dbReference type="Pfam" id="PF11672">
    <property type="entry name" value="DUF3268"/>
    <property type="match status" value="1"/>
</dbReference>
<dbReference type="AlphaFoldDB" id="A0A645D6F2"/>
<reference evidence="1" key="1">
    <citation type="submission" date="2019-08" db="EMBL/GenBank/DDBJ databases">
        <authorList>
            <person name="Kucharzyk K."/>
            <person name="Murdoch R.W."/>
            <person name="Higgins S."/>
            <person name="Loffler F."/>
        </authorList>
    </citation>
    <scope>NUCLEOTIDE SEQUENCE</scope>
</reference>